<evidence type="ECO:0000256" key="2">
    <source>
        <dbReference type="ARBA" id="ARBA00023125"/>
    </source>
</evidence>
<evidence type="ECO:0000256" key="1">
    <source>
        <dbReference type="ARBA" id="ARBA00023015"/>
    </source>
</evidence>
<sequence length="336" mass="36986">MSTIRDVARLANVSVATVSRVLNGSSKVSQKSKDAVLQAQKELGFYLNANARALAQRDSHTIGVVVSQISDPYFGEAVQACDDSIHELGYNLLVGQGYHNAEREKRAIDDLISYQCRGLIVHALALSEKELMAYMDTIPYMVMINRVLPGYESRCINCDNYLGECLAVEELIAHGHTKIAYINSSHTIEDTTERLQGYCDTLEKHGIKYDPSLVFNGSPSLEGGSDAAAQLLAHHQPIKDFTAVACYSDVMAAGLMATLHQNKLRIPEDISITGFDNLFLSTCLIPTLTTVNNPVRQMAEEALHRSLSLYEGKPIEAPHRADVHLVRRDSVTAPKE</sequence>
<comment type="caution">
    <text evidence="5">The sequence shown here is derived from an EMBL/GenBank/DDBJ whole genome shotgun (WGS) entry which is preliminary data.</text>
</comment>
<evidence type="ECO:0000256" key="3">
    <source>
        <dbReference type="ARBA" id="ARBA00023163"/>
    </source>
</evidence>
<reference evidence="5" key="1">
    <citation type="journal article" date="2021" name="PeerJ">
        <title>Extensive microbial diversity within the chicken gut microbiome revealed by metagenomics and culture.</title>
        <authorList>
            <person name="Gilroy R."/>
            <person name="Ravi A."/>
            <person name="Getino M."/>
            <person name="Pursley I."/>
            <person name="Horton D.L."/>
            <person name="Alikhan N.F."/>
            <person name="Baker D."/>
            <person name="Gharbi K."/>
            <person name="Hall N."/>
            <person name="Watson M."/>
            <person name="Adriaenssens E.M."/>
            <person name="Foster-Nyarko E."/>
            <person name="Jarju S."/>
            <person name="Secka A."/>
            <person name="Antonio M."/>
            <person name="Oren A."/>
            <person name="Chaudhuri R.R."/>
            <person name="La Ragione R."/>
            <person name="Hildebrand F."/>
            <person name="Pallen M.J."/>
        </authorList>
    </citation>
    <scope>NUCLEOTIDE SEQUENCE</scope>
    <source>
        <strain evidence="5">USASDec5-558</strain>
    </source>
</reference>
<dbReference type="CDD" id="cd01392">
    <property type="entry name" value="HTH_LacI"/>
    <property type="match status" value="1"/>
</dbReference>
<dbReference type="PANTHER" id="PTHR30146">
    <property type="entry name" value="LACI-RELATED TRANSCRIPTIONAL REPRESSOR"/>
    <property type="match status" value="1"/>
</dbReference>
<dbReference type="Proteomes" id="UP000886829">
    <property type="component" value="Unassembled WGS sequence"/>
</dbReference>
<dbReference type="Gene3D" id="1.10.260.40">
    <property type="entry name" value="lambda repressor-like DNA-binding domains"/>
    <property type="match status" value="1"/>
</dbReference>
<proteinExistence type="predicted"/>
<organism evidence="5 6">
    <name type="scientific">Candidatus Anaerobiospirillum pullistercoris</name>
    <dbReference type="NCBI Taxonomy" id="2838452"/>
    <lineage>
        <taxon>Bacteria</taxon>
        <taxon>Pseudomonadati</taxon>
        <taxon>Pseudomonadota</taxon>
        <taxon>Gammaproteobacteria</taxon>
        <taxon>Aeromonadales</taxon>
        <taxon>Succinivibrionaceae</taxon>
        <taxon>Anaerobiospirillum</taxon>
    </lineage>
</organism>
<dbReference type="InterPro" id="IPR046335">
    <property type="entry name" value="LacI/GalR-like_sensor"/>
</dbReference>
<dbReference type="PROSITE" id="PS00356">
    <property type="entry name" value="HTH_LACI_1"/>
    <property type="match status" value="1"/>
</dbReference>
<dbReference type="AlphaFoldDB" id="A0A9D1WDM1"/>
<dbReference type="GO" id="GO:0000976">
    <property type="term" value="F:transcription cis-regulatory region binding"/>
    <property type="evidence" value="ECO:0007669"/>
    <property type="project" value="TreeGrafter"/>
</dbReference>
<dbReference type="PANTHER" id="PTHR30146:SF109">
    <property type="entry name" value="HTH-TYPE TRANSCRIPTIONAL REGULATOR GALS"/>
    <property type="match status" value="1"/>
</dbReference>
<dbReference type="EMBL" id="DXEV01000127">
    <property type="protein sequence ID" value="HIX57078.1"/>
    <property type="molecule type" value="Genomic_DNA"/>
</dbReference>
<dbReference type="SUPFAM" id="SSF53822">
    <property type="entry name" value="Periplasmic binding protein-like I"/>
    <property type="match status" value="1"/>
</dbReference>
<dbReference type="InterPro" id="IPR010982">
    <property type="entry name" value="Lambda_DNA-bd_dom_sf"/>
</dbReference>
<accession>A0A9D1WDM1</accession>
<keyword evidence="1" id="KW-0805">Transcription regulation</keyword>
<feature type="domain" description="HTH lacI-type" evidence="4">
    <location>
        <begin position="2"/>
        <end position="56"/>
    </location>
</feature>
<dbReference type="Gene3D" id="3.40.50.2300">
    <property type="match status" value="2"/>
</dbReference>
<dbReference type="SMART" id="SM00354">
    <property type="entry name" value="HTH_LACI"/>
    <property type="match status" value="1"/>
</dbReference>
<gene>
    <name evidence="5" type="ORF">H9850_06370</name>
</gene>
<keyword evidence="2" id="KW-0238">DNA-binding</keyword>
<evidence type="ECO:0000313" key="6">
    <source>
        <dbReference type="Proteomes" id="UP000886829"/>
    </source>
</evidence>
<reference evidence="5" key="2">
    <citation type="submission" date="2021-04" db="EMBL/GenBank/DDBJ databases">
        <authorList>
            <person name="Gilroy R."/>
        </authorList>
    </citation>
    <scope>NUCLEOTIDE SEQUENCE</scope>
    <source>
        <strain evidence="5">USASDec5-558</strain>
    </source>
</reference>
<name>A0A9D1WDM1_9GAMM</name>
<dbReference type="GO" id="GO:0003700">
    <property type="term" value="F:DNA-binding transcription factor activity"/>
    <property type="evidence" value="ECO:0007669"/>
    <property type="project" value="TreeGrafter"/>
</dbReference>
<evidence type="ECO:0000313" key="5">
    <source>
        <dbReference type="EMBL" id="HIX57078.1"/>
    </source>
</evidence>
<dbReference type="InterPro" id="IPR028082">
    <property type="entry name" value="Peripla_BP_I"/>
</dbReference>
<dbReference type="Pfam" id="PF00356">
    <property type="entry name" value="LacI"/>
    <property type="match status" value="1"/>
</dbReference>
<keyword evidence="3" id="KW-0804">Transcription</keyword>
<dbReference type="Pfam" id="PF13377">
    <property type="entry name" value="Peripla_BP_3"/>
    <property type="match status" value="1"/>
</dbReference>
<dbReference type="PROSITE" id="PS50932">
    <property type="entry name" value="HTH_LACI_2"/>
    <property type="match status" value="1"/>
</dbReference>
<dbReference type="SUPFAM" id="SSF47413">
    <property type="entry name" value="lambda repressor-like DNA-binding domains"/>
    <property type="match status" value="1"/>
</dbReference>
<dbReference type="InterPro" id="IPR000843">
    <property type="entry name" value="HTH_LacI"/>
</dbReference>
<dbReference type="PRINTS" id="PR00036">
    <property type="entry name" value="HTHLACI"/>
</dbReference>
<protein>
    <submittedName>
        <fullName evidence="5">Substrate-binding domain-containing protein</fullName>
    </submittedName>
</protein>
<dbReference type="CDD" id="cd06270">
    <property type="entry name" value="PBP1_GalS-like"/>
    <property type="match status" value="1"/>
</dbReference>
<evidence type="ECO:0000259" key="4">
    <source>
        <dbReference type="PROSITE" id="PS50932"/>
    </source>
</evidence>